<evidence type="ECO:0000313" key="5">
    <source>
        <dbReference type="Proteomes" id="UP001056255"/>
    </source>
</evidence>
<dbReference type="GO" id="GO:0003677">
    <property type="term" value="F:DNA binding"/>
    <property type="evidence" value="ECO:0007669"/>
    <property type="project" value="UniProtKB-KW"/>
</dbReference>
<reference evidence="4" key="1">
    <citation type="submission" date="2021-08" db="EMBL/GenBank/DDBJ databases">
        <authorList>
            <person name="Sakaguchi M."/>
            <person name="Kikuchi T."/>
            <person name="Urbanczyk H."/>
        </authorList>
    </citation>
    <scope>NUCLEOTIDE SEQUENCE</scope>
    <source>
        <strain evidence="4">020920N</strain>
    </source>
</reference>
<evidence type="ECO:0000313" key="4">
    <source>
        <dbReference type="EMBL" id="USH01109.1"/>
    </source>
</evidence>
<evidence type="ECO:0000256" key="3">
    <source>
        <dbReference type="SAM" id="MobiDB-lite"/>
    </source>
</evidence>
<dbReference type="EMBL" id="CP082275">
    <property type="protein sequence ID" value="USH01109.1"/>
    <property type="molecule type" value="Genomic_DNA"/>
</dbReference>
<accession>A0ABY4WNN4</accession>
<organism evidence="4 5">
    <name type="scientific">Grimontia kaedaensis</name>
    <dbReference type="NCBI Taxonomy" id="2872157"/>
    <lineage>
        <taxon>Bacteria</taxon>
        <taxon>Pseudomonadati</taxon>
        <taxon>Pseudomonadota</taxon>
        <taxon>Gammaproteobacteria</taxon>
        <taxon>Vibrionales</taxon>
        <taxon>Vibrionaceae</taxon>
        <taxon>Grimontia</taxon>
    </lineage>
</organism>
<gene>
    <name evidence="4" type="ORF">K6Q96_09165</name>
</gene>
<dbReference type="RefSeq" id="WP_251875159.1">
    <property type="nucleotide sequence ID" value="NZ_CP082275.1"/>
</dbReference>
<dbReference type="CDD" id="cd04496">
    <property type="entry name" value="SSB_OBF"/>
    <property type="match status" value="1"/>
</dbReference>
<dbReference type="Proteomes" id="UP001056255">
    <property type="component" value="Chromosome I"/>
</dbReference>
<dbReference type="Pfam" id="PF00436">
    <property type="entry name" value="SSB"/>
    <property type="match status" value="1"/>
</dbReference>
<evidence type="ECO:0000256" key="2">
    <source>
        <dbReference type="PROSITE-ProRule" id="PRU00252"/>
    </source>
</evidence>
<dbReference type="InterPro" id="IPR000424">
    <property type="entry name" value="Primosome_PriB/ssb"/>
</dbReference>
<name>A0ABY4WNN4_9GAMM</name>
<keyword evidence="5" id="KW-1185">Reference proteome</keyword>
<protein>
    <submittedName>
        <fullName evidence="4">Single-stranded DNA-binding protein</fullName>
    </submittedName>
</protein>
<dbReference type="InterPro" id="IPR012340">
    <property type="entry name" value="NA-bd_OB-fold"/>
</dbReference>
<keyword evidence="1 2" id="KW-0238">DNA-binding</keyword>
<dbReference type="PROSITE" id="PS50935">
    <property type="entry name" value="SSB"/>
    <property type="match status" value="1"/>
</dbReference>
<dbReference type="SUPFAM" id="SSF50249">
    <property type="entry name" value="Nucleic acid-binding proteins"/>
    <property type="match status" value="1"/>
</dbReference>
<feature type="compositionally biased region" description="Basic and acidic residues" evidence="3">
    <location>
        <begin position="118"/>
        <end position="127"/>
    </location>
</feature>
<feature type="region of interest" description="Disordered" evidence="3">
    <location>
        <begin position="102"/>
        <end position="127"/>
    </location>
</feature>
<dbReference type="Gene3D" id="2.40.50.140">
    <property type="entry name" value="Nucleic acid-binding proteins"/>
    <property type="match status" value="1"/>
</dbReference>
<evidence type="ECO:0000256" key="1">
    <source>
        <dbReference type="ARBA" id="ARBA00023125"/>
    </source>
</evidence>
<proteinExistence type="predicted"/>
<sequence length="127" mass="13686">MLTVLCRLGADAVLRTTPNGHNVASLSLAYSIGYGANKETQWLNGQLWGDRAVKLAPHLTKGKQLLIHAEDVAVETYQKGDGTTTASLKAKIMNVEFTDSAKTEASPAQAHPAAPIETDWRDITPPF</sequence>